<dbReference type="Pfam" id="PF11051">
    <property type="entry name" value="Mannosyl_trans3"/>
    <property type="match status" value="2"/>
</dbReference>
<comment type="caution">
    <text evidence="12">The sequence shown here is derived from an EMBL/GenBank/DDBJ whole genome shotgun (WGS) entry which is preliminary data.</text>
</comment>
<evidence type="ECO:0000256" key="8">
    <source>
        <dbReference type="ARBA" id="ARBA00023034"/>
    </source>
</evidence>
<dbReference type="GO" id="GO:0000026">
    <property type="term" value="F:alpha-1,2-mannosyltransferase activity"/>
    <property type="evidence" value="ECO:0007669"/>
    <property type="project" value="TreeGrafter"/>
</dbReference>
<feature type="transmembrane region" description="Helical" evidence="11">
    <location>
        <begin position="21"/>
        <end position="38"/>
    </location>
</feature>
<reference evidence="12 13" key="1">
    <citation type="journal article" date="2024" name="Nat. Commun.">
        <title>Phylogenomics reveals the evolutionary origins of lichenization in chlorophyte algae.</title>
        <authorList>
            <person name="Puginier C."/>
            <person name="Libourel C."/>
            <person name="Otte J."/>
            <person name="Skaloud P."/>
            <person name="Haon M."/>
            <person name="Grisel S."/>
            <person name="Petersen M."/>
            <person name="Berrin J.G."/>
            <person name="Delaux P.M."/>
            <person name="Dal Grande F."/>
            <person name="Keller J."/>
        </authorList>
    </citation>
    <scope>NUCLEOTIDE SEQUENCE [LARGE SCALE GENOMIC DNA]</scope>
    <source>
        <strain evidence="12 13">SAG 2043</strain>
    </source>
</reference>
<evidence type="ECO:0000313" key="12">
    <source>
        <dbReference type="EMBL" id="KAK9810503.1"/>
    </source>
</evidence>
<keyword evidence="6" id="KW-0735">Signal-anchor</keyword>
<keyword evidence="13" id="KW-1185">Reference proteome</keyword>
<dbReference type="Gene3D" id="3.90.550.10">
    <property type="entry name" value="Spore Coat Polysaccharide Biosynthesis Protein SpsA, Chain A"/>
    <property type="match status" value="1"/>
</dbReference>
<keyword evidence="5 11" id="KW-0812">Transmembrane</keyword>
<dbReference type="PANTHER" id="PTHR31646">
    <property type="entry name" value="ALPHA-1,2-MANNOSYLTRANSFERASE MNN2"/>
    <property type="match status" value="1"/>
</dbReference>
<organism evidence="12 13">
    <name type="scientific">[Myrmecia] bisecta</name>
    <dbReference type="NCBI Taxonomy" id="41462"/>
    <lineage>
        <taxon>Eukaryota</taxon>
        <taxon>Viridiplantae</taxon>
        <taxon>Chlorophyta</taxon>
        <taxon>core chlorophytes</taxon>
        <taxon>Trebouxiophyceae</taxon>
        <taxon>Trebouxiales</taxon>
        <taxon>Trebouxiaceae</taxon>
        <taxon>Myrmecia</taxon>
    </lineage>
</organism>
<evidence type="ECO:0000256" key="7">
    <source>
        <dbReference type="ARBA" id="ARBA00022989"/>
    </source>
</evidence>
<evidence type="ECO:0000256" key="6">
    <source>
        <dbReference type="ARBA" id="ARBA00022968"/>
    </source>
</evidence>
<dbReference type="SUPFAM" id="SSF53448">
    <property type="entry name" value="Nucleotide-diphospho-sugar transferases"/>
    <property type="match status" value="1"/>
</dbReference>
<keyword evidence="4" id="KW-0808">Transferase</keyword>
<dbReference type="GO" id="GO:0046354">
    <property type="term" value="P:mannan biosynthetic process"/>
    <property type="evidence" value="ECO:0007669"/>
    <property type="project" value="TreeGrafter"/>
</dbReference>
<keyword evidence="7 11" id="KW-1133">Transmembrane helix</keyword>
<keyword evidence="8" id="KW-0333">Golgi apparatus</keyword>
<dbReference type="PANTHER" id="PTHR31646:SF1">
    <property type="entry name" value="ALPHA-1,2-MANNOSYLTRANSFERASE MNN2"/>
    <property type="match status" value="1"/>
</dbReference>
<dbReference type="AlphaFoldDB" id="A0AAW1PQY2"/>
<dbReference type="EMBL" id="JALJOR010000010">
    <property type="protein sequence ID" value="KAK9810503.1"/>
    <property type="molecule type" value="Genomic_DNA"/>
</dbReference>
<evidence type="ECO:0000256" key="1">
    <source>
        <dbReference type="ARBA" id="ARBA00004394"/>
    </source>
</evidence>
<evidence type="ECO:0000256" key="9">
    <source>
        <dbReference type="ARBA" id="ARBA00023136"/>
    </source>
</evidence>
<evidence type="ECO:0000256" key="11">
    <source>
        <dbReference type="SAM" id="Phobius"/>
    </source>
</evidence>
<protein>
    <submittedName>
        <fullName evidence="12">Uncharacterized protein</fullName>
    </submittedName>
</protein>
<evidence type="ECO:0000256" key="5">
    <source>
        <dbReference type="ARBA" id="ARBA00022692"/>
    </source>
</evidence>
<proteinExistence type="inferred from homology"/>
<dbReference type="InterPro" id="IPR029044">
    <property type="entry name" value="Nucleotide-diphossugar_trans"/>
</dbReference>
<comment type="similarity">
    <text evidence="3">Belongs to the MNN1/MNT family.</text>
</comment>
<dbReference type="Proteomes" id="UP001489004">
    <property type="component" value="Unassembled WGS sequence"/>
</dbReference>
<sequence>MRRRGVGKRFAPDPWMKWRPVLVLPLVLGVCVLTYMMAMSKYMHVLMDVPLTKGISLTGTDSLPCVAWRQTFNNDPFGPRHAERDKPCSARIHSGSGYCECAGGLTTKRMRSVSSLTRFTCSNACAHLAKDASDALRFPANVTCPQTVSGEKYVSKLRVPGKLRAMTWRGRLSQLDAQATSMWGKVLAASAAAGPDVVRAPGIRIHKQDFVLNGLRMARKDVETAREQWKAYLRQTPPYPPSMFAGRGIVIMGGGLSYMVPAWVNVHMLRKTGCMLPVEMFFPVREFPTPAVEAALGELGVVCRELPHSNFTTNTTYSGTDDLSGFAIKIGALMLSRFQEVIYLDSDNVPVRDPASLFESVGYQETGAVLWADYWSSSAAPDMELIMDAPRPKYSFESGQMVFDKKRVWDGLLLAALFNMRHKLYFELLSNFMGKGDKESFAYGLHALRIPYHVVQHSVGSVGINNALPNNFGPGCGMGVPVVPSACDFLGNTMTQHDPDGRLMFLHTNMSPKWNLQIPASFTQFRRRWQVLQPGNQPFLDAIDFLTSDPEHVIYQLLVDLRCAPFLEPYAETLAQPDRMGPARAMPLGLYGFHTSNIGIDFRRAYRAGMQGPFTSFIALNFKDAWLRFSSVRLRPLRWHLRRPFVWLFRACRR</sequence>
<dbReference type="GO" id="GO:0000139">
    <property type="term" value="C:Golgi membrane"/>
    <property type="evidence" value="ECO:0007669"/>
    <property type="project" value="UniProtKB-SubCell"/>
</dbReference>
<comment type="subcellular location">
    <subcellularLocation>
        <location evidence="10">Endomembrane system</location>
        <topology evidence="10">Single-pass membrane protein</topology>
    </subcellularLocation>
    <subcellularLocation>
        <location evidence="1">Golgi apparatus membrane</location>
    </subcellularLocation>
    <subcellularLocation>
        <location evidence="2">Membrane</location>
        <topology evidence="2">Single-pass type II membrane protein</topology>
    </subcellularLocation>
</comment>
<accession>A0AAW1PQY2</accession>
<evidence type="ECO:0000256" key="10">
    <source>
        <dbReference type="ARBA" id="ARBA00037847"/>
    </source>
</evidence>
<evidence type="ECO:0000256" key="3">
    <source>
        <dbReference type="ARBA" id="ARBA00009105"/>
    </source>
</evidence>
<name>A0AAW1PQY2_9CHLO</name>
<keyword evidence="9 11" id="KW-0472">Membrane</keyword>
<evidence type="ECO:0000313" key="13">
    <source>
        <dbReference type="Proteomes" id="UP001489004"/>
    </source>
</evidence>
<dbReference type="InterPro" id="IPR022751">
    <property type="entry name" value="Alpha_mannosyltransferase"/>
</dbReference>
<evidence type="ECO:0000256" key="4">
    <source>
        <dbReference type="ARBA" id="ARBA00022679"/>
    </source>
</evidence>
<evidence type="ECO:0000256" key="2">
    <source>
        <dbReference type="ARBA" id="ARBA00004606"/>
    </source>
</evidence>
<gene>
    <name evidence="12" type="ORF">WJX72_011854</name>
</gene>